<keyword evidence="6" id="KW-0539">Nucleus</keyword>
<comment type="catalytic activity">
    <reaction evidence="11">
        <text>a uridine in tRNA + S-adenosyl-L-methionine = a 3-[(3S)-3-amino-3-carboxypropyl]uridine in tRNA + S-methyl-5'-thioadenosine + H(+)</text>
        <dbReference type="Rhea" id="RHEA:62432"/>
        <dbReference type="Rhea" id="RHEA-COMP:13339"/>
        <dbReference type="Rhea" id="RHEA-COMP:16092"/>
        <dbReference type="ChEBI" id="CHEBI:15378"/>
        <dbReference type="ChEBI" id="CHEBI:17509"/>
        <dbReference type="ChEBI" id="CHEBI:59789"/>
        <dbReference type="ChEBI" id="CHEBI:65315"/>
        <dbReference type="ChEBI" id="CHEBI:82930"/>
        <dbReference type="EC" id="2.5.1.25"/>
    </reaction>
</comment>
<keyword evidence="5" id="KW-0819">tRNA processing</keyword>
<comment type="function">
    <text evidence="7">Catalyzes the formation of 3-(3-amino-3-carboxypropyl)uridine (acp3U) at position 20 in the D-loop of several cytoplasmic tRNAs (acp3U(20)).</text>
</comment>
<evidence type="ECO:0000256" key="3">
    <source>
        <dbReference type="ARBA" id="ARBA00022679"/>
    </source>
</evidence>
<evidence type="ECO:0000256" key="4">
    <source>
        <dbReference type="ARBA" id="ARBA00022691"/>
    </source>
</evidence>
<evidence type="ECO:0000259" key="12">
    <source>
        <dbReference type="SMART" id="SM01144"/>
    </source>
</evidence>
<comment type="subcellular location">
    <subcellularLocation>
        <location evidence="1">Nucleus</location>
    </subcellularLocation>
</comment>
<evidence type="ECO:0000256" key="7">
    <source>
        <dbReference type="ARBA" id="ARBA00037050"/>
    </source>
</evidence>
<keyword evidence="14" id="KW-1185">Reference proteome</keyword>
<accession>A0ABR4NEY6</accession>
<comment type="caution">
    <text evidence="13">The sequence shown here is derived from an EMBL/GenBank/DDBJ whole genome shotgun (WGS) entry which is preliminary data.</text>
</comment>
<dbReference type="SMART" id="SM01144">
    <property type="entry name" value="DTW"/>
    <property type="match status" value="1"/>
</dbReference>
<evidence type="ECO:0000256" key="10">
    <source>
        <dbReference type="ARBA" id="ARBA00042508"/>
    </source>
</evidence>
<evidence type="ECO:0000313" key="13">
    <source>
        <dbReference type="EMBL" id="KAL2918019.1"/>
    </source>
</evidence>
<dbReference type="InterPro" id="IPR051521">
    <property type="entry name" value="tRNA_Mod/Golgi_Maint"/>
</dbReference>
<dbReference type="EC" id="2.5.1.25" evidence="2"/>
<dbReference type="PANTHER" id="PTHR15627:SF8">
    <property type="entry name" value="TRNA-URIDINE AMINOCARBOXYPROPYLTRANSFERASE 1"/>
    <property type="match status" value="1"/>
</dbReference>
<organism evidence="13 14">
    <name type="scientific">Polyrhizophydium stewartii</name>
    <dbReference type="NCBI Taxonomy" id="2732419"/>
    <lineage>
        <taxon>Eukaryota</taxon>
        <taxon>Fungi</taxon>
        <taxon>Fungi incertae sedis</taxon>
        <taxon>Chytridiomycota</taxon>
        <taxon>Chytridiomycota incertae sedis</taxon>
        <taxon>Chytridiomycetes</taxon>
        <taxon>Rhizophydiales</taxon>
        <taxon>Rhizophydiales incertae sedis</taxon>
        <taxon>Polyrhizophydium</taxon>
    </lineage>
</organism>
<evidence type="ECO:0000256" key="9">
    <source>
        <dbReference type="ARBA" id="ARBA00039242"/>
    </source>
</evidence>
<evidence type="ECO:0000256" key="2">
    <source>
        <dbReference type="ARBA" id="ARBA00012386"/>
    </source>
</evidence>
<keyword evidence="3" id="KW-0808">Transferase</keyword>
<proteinExistence type="inferred from homology"/>
<evidence type="ECO:0000256" key="5">
    <source>
        <dbReference type="ARBA" id="ARBA00022694"/>
    </source>
</evidence>
<dbReference type="InterPro" id="IPR005636">
    <property type="entry name" value="DTW"/>
</dbReference>
<dbReference type="Proteomes" id="UP001527925">
    <property type="component" value="Unassembled WGS sequence"/>
</dbReference>
<protein>
    <recommendedName>
        <fullName evidence="9">tRNA-uridine aminocarboxypropyltransferase 1</fullName>
        <ecNumber evidence="2">2.5.1.25</ecNumber>
    </recommendedName>
    <alternativeName>
        <fullName evidence="10">DTW domain-containing protein 1</fullName>
    </alternativeName>
</protein>
<dbReference type="PANTHER" id="PTHR15627">
    <property type="entry name" value="NATURAL KILLER CELL-SPECIFIC ANTIGEN KLIP1"/>
    <property type="match status" value="1"/>
</dbReference>
<dbReference type="EMBL" id="JADGIZ020000008">
    <property type="protein sequence ID" value="KAL2918019.1"/>
    <property type="molecule type" value="Genomic_DNA"/>
</dbReference>
<evidence type="ECO:0000256" key="11">
    <source>
        <dbReference type="ARBA" id="ARBA00048718"/>
    </source>
</evidence>
<keyword evidence="4" id="KW-0949">S-adenosyl-L-methionine</keyword>
<reference evidence="13 14" key="1">
    <citation type="submission" date="2023-09" db="EMBL/GenBank/DDBJ databases">
        <title>Pangenome analysis of Batrachochytrium dendrobatidis and related Chytrids.</title>
        <authorList>
            <person name="Yacoub M.N."/>
            <person name="Stajich J.E."/>
            <person name="James T.Y."/>
        </authorList>
    </citation>
    <scope>NUCLEOTIDE SEQUENCE [LARGE SCALE GENOMIC DNA]</scope>
    <source>
        <strain evidence="13 14">JEL0888</strain>
    </source>
</reference>
<name>A0ABR4NEY6_9FUNG</name>
<evidence type="ECO:0000256" key="6">
    <source>
        <dbReference type="ARBA" id="ARBA00023242"/>
    </source>
</evidence>
<gene>
    <name evidence="13" type="ORF">HK105_202433</name>
</gene>
<dbReference type="Pfam" id="PF03942">
    <property type="entry name" value="DTW"/>
    <property type="match status" value="1"/>
</dbReference>
<comment type="similarity">
    <text evidence="8">Belongs to the TDD superfamily. DTWD1 family.</text>
</comment>
<sequence length="272" mass="30623">MSQQDPFAALAIADTSVLAAGDRLVCPGCSRSCKNFCALCNRPLGHAPPVVVLPVALDMQVYRHPGECHGKTTSTHAKLVATDQTEIFVENLAKGIEHTTMATRYPDPSRVLLLFPSSTSVPLSQIDRGSFDRLVVIDGTWRQAKAMAKSLSGVGFRYVRIESHETLFWRYQQFDRTFLATIEAIYWFYREYFDEYLAAGRAAVQPGTQDGSQEQLASEAAPAQYDGRFDNLLFYFKFNWQVIQQYYRDNPGKSFTSRHADGAAYIKYEANE</sequence>
<evidence type="ECO:0000256" key="8">
    <source>
        <dbReference type="ARBA" id="ARBA00038290"/>
    </source>
</evidence>
<evidence type="ECO:0000313" key="14">
    <source>
        <dbReference type="Proteomes" id="UP001527925"/>
    </source>
</evidence>
<feature type="domain" description="DTW" evidence="12">
    <location>
        <begin position="33"/>
        <end position="248"/>
    </location>
</feature>
<evidence type="ECO:0000256" key="1">
    <source>
        <dbReference type="ARBA" id="ARBA00004123"/>
    </source>
</evidence>